<gene>
    <name evidence="3" type="ORF">Csp1_03660</name>
</gene>
<name>A0A2Z3YQE4_9CORY</name>
<dbReference type="GO" id="GO:0046373">
    <property type="term" value="P:L-arabinose metabolic process"/>
    <property type="evidence" value="ECO:0007669"/>
    <property type="project" value="InterPro"/>
</dbReference>
<dbReference type="Gene3D" id="2.80.10.50">
    <property type="match status" value="1"/>
</dbReference>
<dbReference type="InterPro" id="IPR036195">
    <property type="entry name" value="AbfB_ABD_sf"/>
</dbReference>
<proteinExistence type="predicted"/>
<reference evidence="4" key="1">
    <citation type="submission" date="2017-11" db="EMBL/GenBank/DDBJ databases">
        <title>Otitis media/interna in a cat caused by the recently described species Corynebacterium provencense.</title>
        <authorList>
            <person name="Kittl S."/>
            <person name="Brodard I."/>
            <person name="Rychener L."/>
            <person name="Jores J."/>
            <person name="Roosje P."/>
            <person name="Gobeli Brawand S."/>
        </authorList>
    </citation>
    <scope>NUCLEOTIDE SEQUENCE [LARGE SCALE GENOMIC DNA]</scope>
    <source>
        <strain evidence="4">17KM38</strain>
    </source>
</reference>
<dbReference type="SUPFAM" id="SSF110221">
    <property type="entry name" value="AbfB domain"/>
    <property type="match status" value="1"/>
</dbReference>
<dbReference type="KEGG" id="cpre:Csp1_03660"/>
<dbReference type="InterPro" id="IPR007934">
    <property type="entry name" value="AbfB_ABD"/>
</dbReference>
<evidence type="ECO:0000259" key="2">
    <source>
        <dbReference type="Pfam" id="PF05270"/>
    </source>
</evidence>
<dbReference type="GO" id="GO:0046556">
    <property type="term" value="F:alpha-L-arabinofuranosidase activity"/>
    <property type="evidence" value="ECO:0007669"/>
    <property type="project" value="InterPro"/>
</dbReference>
<dbReference type="Proteomes" id="UP000247696">
    <property type="component" value="Chromosome"/>
</dbReference>
<dbReference type="EMBL" id="CP024988">
    <property type="protein sequence ID" value="AWT25190.1"/>
    <property type="molecule type" value="Genomic_DNA"/>
</dbReference>
<evidence type="ECO:0000313" key="3">
    <source>
        <dbReference type="EMBL" id="AWT25190.1"/>
    </source>
</evidence>
<dbReference type="AlphaFoldDB" id="A0A2Z3YQE4"/>
<keyword evidence="4" id="KW-1185">Reference proteome</keyword>
<sequence length="309" mass="31363">MHRNRLITAALATATAAGLSAFTWAQAPAASAEIPITAGDGGIVEQTCGTTPVQIRVDSANATGGKVCFGLVKDSGWVAVNITGSYGVVNNLTVPVTVAFKLPNGAVYWSTTVNPGEVKTVDVNRSGSTVVELQVSPVTSPTGPSTGQLTPGGEQPTVVSLRNAASTTTPRVLRVSWSGVVSDVINRNSGFTDRLDASFIVTPGLSNTKCVSLESAAYPGVFLQTTDGTAPTVSVSSTPDATAATWCATAVSSPATSVRLISAADQRYALSTTTAGAVSVTTTRAADSAWFVDQGLAYPGTTTGTTTGK</sequence>
<feature type="signal peptide" evidence="1">
    <location>
        <begin position="1"/>
        <end position="25"/>
    </location>
</feature>
<feature type="domain" description="Alpha-L-arabinofuranosidase B arabinose-binding" evidence="2">
    <location>
        <begin position="165"/>
        <end position="262"/>
    </location>
</feature>
<protein>
    <recommendedName>
        <fullName evidence="2">Alpha-L-arabinofuranosidase B arabinose-binding domain-containing protein</fullName>
    </recommendedName>
</protein>
<dbReference type="Pfam" id="PF05270">
    <property type="entry name" value="AbfB"/>
    <property type="match status" value="1"/>
</dbReference>
<dbReference type="OrthoDB" id="4415379at2"/>
<evidence type="ECO:0000256" key="1">
    <source>
        <dbReference type="SAM" id="SignalP"/>
    </source>
</evidence>
<feature type="chain" id="PRO_5039500991" description="Alpha-L-arabinofuranosidase B arabinose-binding domain-containing protein" evidence="1">
    <location>
        <begin position="26"/>
        <end position="309"/>
    </location>
</feature>
<keyword evidence="1" id="KW-0732">Signal</keyword>
<organism evidence="3 4">
    <name type="scientific">Corynebacterium provencense</name>
    <dbReference type="NCBI Taxonomy" id="1737425"/>
    <lineage>
        <taxon>Bacteria</taxon>
        <taxon>Bacillati</taxon>
        <taxon>Actinomycetota</taxon>
        <taxon>Actinomycetes</taxon>
        <taxon>Mycobacteriales</taxon>
        <taxon>Corynebacteriaceae</taxon>
        <taxon>Corynebacterium</taxon>
    </lineage>
</organism>
<evidence type="ECO:0000313" key="4">
    <source>
        <dbReference type="Proteomes" id="UP000247696"/>
    </source>
</evidence>
<accession>A0A2Z3YQE4</accession>